<keyword evidence="4" id="KW-1185">Reference proteome</keyword>
<dbReference type="RefSeq" id="WP_192600756.1">
    <property type="nucleotide sequence ID" value="NZ_JADBEL010000061.1"/>
</dbReference>
<dbReference type="PANTHER" id="PTHR33498">
    <property type="entry name" value="TRANSPOSASE FOR INSERTION SEQUENCE ELEMENT IS1557"/>
    <property type="match status" value="1"/>
</dbReference>
<protein>
    <submittedName>
        <fullName evidence="3">Transposase</fullName>
    </submittedName>
</protein>
<feature type="domain" description="Transposase IS204/IS1001/IS1096/IS1165 DDE" evidence="1">
    <location>
        <begin position="162"/>
        <end position="261"/>
    </location>
</feature>
<dbReference type="InterPro" id="IPR002560">
    <property type="entry name" value="Transposase_DDE"/>
</dbReference>
<dbReference type="Proteomes" id="UP000658225">
    <property type="component" value="Unassembled WGS sequence"/>
</dbReference>
<accession>A0A927R6G8</accession>
<evidence type="ECO:0000259" key="2">
    <source>
        <dbReference type="Pfam" id="PF14690"/>
    </source>
</evidence>
<dbReference type="EMBL" id="JADBEL010000061">
    <property type="protein sequence ID" value="MBE1557178.1"/>
    <property type="molecule type" value="Genomic_DNA"/>
</dbReference>
<gene>
    <name evidence="3" type="ORF">H4683_004317</name>
</gene>
<dbReference type="Pfam" id="PF14690">
    <property type="entry name" value="Zn_ribbon_ISL3"/>
    <property type="match status" value="1"/>
</dbReference>
<reference evidence="3" key="1">
    <citation type="submission" date="2020-10" db="EMBL/GenBank/DDBJ databases">
        <title>Genomic Encyclopedia of Type Strains, Phase IV (KMG-IV): sequencing the most valuable type-strain genomes for metagenomic binning, comparative biology and taxonomic classification.</title>
        <authorList>
            <person name="Goeker M."/>
        </authorList>
    </citation>
    <scope>NUCLEOTIDE SEQUENCE</scope>
    <source>
        <strain evidence="3">DSM 13886</strain>
    </source>
</reference>
<dbReference type="InterPro" id="IPR029261">
    <property type="entry name" value="Transposase_Znf"/>
</dbReference>
<dbReference type="AlphaFoldDB" id="A0A927R6G8"/>
<comment type="caution">
    <text evidence="3">The sequence shown here is derived from an EMBL/GenBank/DDBJ whole genome shotgun (WGS) entry which is preliminary data.</text>
</comment>
<name>A0A927R6G8_9BACL</name>
<evidence type="ECO:0000313" key="4">
    <source>
        <dbReference type="Proteomes" id="UP000658225"/>
    </source>
</evidence>
<evidence type="ECO:0000313" key="3">
    <source>
        <dbReference type="EMBL" id="MBE1557178.1"/>
    </source>
</evidence>
<proteinExistence type="predicted"/>
<dbReference type="PANTHER" id="PTHR33498:SF1">
    <property type="entry name" value="TRANSPOSASE FOR INSERTION SEQUENCE ELEMENT IS1557"/>
    <property type="match status" value="1"/>
</dbReference>
<sequence>MNSHFTTLLLDLTELVISNVERILEDFFVHADPTDRFQKCPHCLGEDVIHKGIAYQRTVRHLPAFGRRVFLCLPAIRLLCKPCGATFIFDYACVEPGKRYTKQFVASLPGHVVGATVKHAAKQTQTPATTVERVFKQWMEGECKQVQAVCTEQALESNQLVLGIDDFAIRKGHTYNTGLHDLRGDTFLDVIPGRKLEDLRAYYQEHPHWMNLQPVAVVMDLAKAYHTFIKETYPSAIRIADRFHVNGYVIEALQLIRKGCAERPFPSCASTIETEL</sequence>
<dbReference type="Pfam" id="PF01610">
    <property type="entry name" value="DDE_Tnp_ISL3"/>
    <property type="match status" value="1"/>
</dbReference>
<feature type="domain" description="Transposase IS204/IS1001/IS1096/IS1165 zinc-finger" evidence="2">
    <location>
        <begin position="38"/>
        <end position="83"/>
    </location>
</feature>
<dbReference type="InterPro" id="IPR047951">
    <property type="entry name" value="Transpos_ISL3"/>
</dbReference>
<evidence type="ECO:0000259" key="1">
    <source>
        <dbReference type="Pfam" id="PF01610"/>
    </source>
</evidence>
<organism evidence="3 4">
    <name type="scientific">Sporosarcina limicola</name>
    <dbReference type="NCBI Taxonomy" id="34101"/>
    <lineage>
        <taxon>Bacteria</taxon>
        <taxon>Bacillati</taxon>
        <taxon>Bacillota</taxon>
        <taxon>Bacilli</taxon>
        <taxon>Bacillales</taxon>
        <taxon>Caryophanaceae</taxon>
        <taxon>Sporosarcina</taxon>
    </lineage>
</organism>